<evidence type="ECO:0000313" key="7">
    <source>
        <dbReference type="EMBL" id="HAH7768429.1"/>
    </source>
</evidence>
<keyword evidence="1" id="KW-0472">Membrane</keyword>
<dbReference type="Proteomes" id="UP000272336">
    <property type="component" value="Unassembled WGS sequence"/>
</dbReference>
<organism evidence="8 9">
    <name type="scientific">Escherichia coli</name>
    <dbReference type="NCBI Taxonomy" id="562"/>
    <lineage>
        <taxon>Bacteria</taxon>
        <taxon>Pseudomonadati</taxon>
        <taxon>Pseudomonadota</taxon>
        <taxon>Gammaproteobacteria</taxon>
        <taxon>Enterobacterales</taxon>
        <taxon>Enterobacteriaceae</taxon>
        <taxon>Escherichia</taxon>
    </lineage>
</organism>
<dbReference type="EMBL" id="DABCJL010000003">
    <property type="protein sequence ID" value="HAH7768429.1"/>
    <property type="molecule type" value="Genomic_DNA"/>
</dbReference>
<keyword evidence="1" id="KW-0812">Transmembrane</keyword>
<dbReference type="Proteomes" id="UP000843571">
    <property type="component" value="Unassembled WGS sequence"/>
</dbReference>
<evidence type="ECO:0000256" key="1">
    <source>
        <dbReference type="SAM" id="Phobius"/>
    </source>
</evidence>
<evidence type="ECO:0000313" key="13">
    <source>
        <dbReference type="Proteomes" id="UP000534496"/>
    </source>
</evidence>
<dbReference type="Proteomes" id="UP000534496">
    <property type="component" value="Unassembled WGS sequence"/>
</dbReference>
<reference evidence="8 9" key="3">
    <citation type="submission" date="2018-10" db="EMBL/GenBank/DDBJ databases">
        <authorList>
            <consortium name="NARMS: The National Antimicrobial Resistance Monitoring System"/>
        </authorList>
    </citation>
    <scope>NUCLEOTIDE SEQUENCE [LARGE SCALE GENOMIC DNA]</scope>
    <source>
        <strain evidence="3 11">19MD07CB01-EC</strain>
        <strain evidence="8 9">CVM N17EC0060</strain>
        <strain evidence="2 12">CVM N18EC122</strain>
        <strain evidence="5 14">CVM N19EC0130</strain>
        <strain evidence="4 13">CVM N19EC0189</strain>
    </source>
</reference>
<evidence type="ECO:0000313" key="12">
    <source>
        <dbReference type="Proteomes" id="UP000532204"/>
    </source>
</evidence>
<evidence type="ECO:0000313" key="9">
    <source>
        <dbReference type="Proteomes" id="UP000272336"/>
    </source>
</evidence>
<dbReference type="EMBL" id="AASVQO010000022">
    <property type="protein sequence ID" value="EFH3675926.1"/>
    <property type="molecule type" value="Genomic_DNA"/>
</dbReference>
<evidence type="ECO:0000313" key="2">
    <source>
        <dbReference type="EMBL" id="EFC9752611.1"/>
    </source>
</evidence>
<evidence type="ECO:0000313" key="11">
    <source>
        <dbReference type="Proteomes" id="UP000531962"/>
    </source>
</evidence>
<gene>
    <name evidence="6" type="ORF">C719_004641</name>
    <name evidence="8" type="ORF">D9D43_20930</name>
    <name evidence="2" type="ORF">E6D34_25995</name>
    <name evidence="5" type="ORF">F9413_02330</name>
    <name evidence="4" type="ORF">F9461_22370</name>
    <name evidence="3" type="ORF">FZU14_09735</name>
    <name evidence="7" type="ORF">HIE29_001843</name>
</gene>
<reference evidence="7" key="1">
    <citation type="journal article" date="2018" name="Genome Biol.">
        <title>SKESA: strategic k-mer extension for scrupulous assemblies.</title>
        <authorList>
            <person name="Souvorov A."/>
            <person name="Agarwala R."/>
            <person name="Lipman D.J."/>
        </authorList>
    </citation>
    <scope>NUCLEOTIDE SEQUENCE [LARGE SCALE GENOMIC DNA]</scope>
    <source>
        <strain evidence="7">C0382</strain>
    </source>
</reference>
<evidence type="ECO:0000313" key="3">
    <source>
        <dbReference type="EMBL" id="EFD6884497.1"/>
    </source>
</evidence>
<dbReference type="Proteomes" id="UP000527548">
    <property type="component" value="Unassembled WGS sequence"/>
</dbReference>
<dbReference type="EMBL" id="AASKVF010000010">
    <property type="protein sequence ID" value="EFD6884497.1"/>
    <property type="molecule type" value="Genomic_DNA"/>
</dbReference>
<dbReference type="Proteomes" id="UP000532204">
    <property type="component" value="Unassembled WGS sequence"/>
</dbReference>
<reference evidence="6 10" key="2">
    <citation type="submission" date="2018-08" db="EMBL/GenBank/DDBJ databases">
        <authorList>
            <consortium name="GenomeTrakr network: Whole genome sequencing for foodborne pathogen traceback"/>
        </authorList>
    </citation>
    <scope>NUCLEOTIDE SEQUENCE [LARGE SCALE GENOMIC DNA]</scope>
    <source>
        <strain evidence="6 10">AZ-TG73163</strain>
    </source>
</reference>
<comment type="caution">
    <text evidence="8">The sequence shown here is derived from an EMBL/GenBank/DDBJ whole genome shotgun (WGS) entry which is preliminary data.</text>
</comment>
<feature type="transmembrane region" description="Helical" evidence="1">
    <location>
        <begin position="6"/>
        <end position="24"/>
    </location>
</feature>
<protein>
    <submittedName>
        <fullName evidence="8">Uncharacterized protein</fullName>
    </submittedName>
</protein>
<feature type="transmembrane region" description="Helical" evidence="1">
    <location>
        <begin position="57"/>
        <end position="84"/>
    </location>
</feature>
<dbReference type="Proteomes" id="UP000531962">
    <property type="component" value="Unassembled WGS sequence"/>
</dbReference>
<name>A0A0L6Y1Y4_ECOLX</name>
<evidence type="ECO:0000313" key="4">
    <source>
        <dbReference type="EMBL" id="EFH3675926.1"/>
    </source>
</evidence>
<dbReference type="AlphaFoldDB" id="A0A0L6Y1Y4"/>
<proteinExistence type="predicted"/>
<dbReference type="Proteomes" id="UP000543424">
    <property type="component" value="Unassembled WGS sequence"/>
</dbReference>
<dbReference type="EMBL" id="AASEBA010000109">
    <property type="protein sequence ID" value="EFC9752611.1"/>
    <property type="molecule type" value="Genomic_DNA"/>
</dbReference>
<evidence type="ECO:0000313" key="14">
    <source>
        <dbReference type="Proteomes" id="UP000543424"/>
    </source>
</evidence>
<feature type="transmembrane region" description="Helical" evidence="1">
    <location>
        <begin position="33"/>
        <end position="51"/>
    </location>
</feature>
<sequence>MDFAVIFFWSFACVVIFLCLKSSINNQEKMQSLLFIFLLLTGGYLSSHIFNTGSGKWLFITIAITFLLNTALIFLFIFTKAYFFSQHVNKMREKAKQTNSLDFINCLIKLHKKYPVYVLYAPSENTVEICYNIFNVNPVIGKKLYLKTLSNRHIRFTVKNIILLPALNDDFICTLESFYNNSDETKDIIDNYIRKIQGNQQLPWLINNAVPTDTKEK</sequence>
<reference evidence="7" key="4">
    <citation type="submission" date="2020-01" db="EMBL/GenBank/DDBJ databases">
        <authorList>
            <consortium name="NCBI Pathogen Detection Project"/>
        </authorList>
    </citation>
    <scope>NUCLEOTIDE SEQUENCE</scope>
    <source>
        <strain evidence="7">C0382</strain>
    </source>
</reference>
<dbReference type="EMBL" id="AATJOC010000023">
    <property type="protein sequence ID" value="EFM0255384.1"/>
    <property type="molecule type" value="Genomic_DNA"/>
</dbReference>
<dbReference type="RefSeq" id="WP_001696704.1">
    <property type="nucleotide sequence ID" value="NZ_CAXUGC010000005.1"/>
</dbReference>
<dbReference type="EMBL" id="AASWBF010000003">
    <property type="protein sequence ID" value="EFH4959375.1"/>
    <property type="molecule type" value="Genomic_DNA"/>
</dbReference>
<keyword evidence="1" id="KW-1133">Transmembrane helix</keyword>
<evidence type="ECO:0000313" key="6">
    <source>
        <dbReference type="EMBL" id="EFM0255384.1"/>
    </source>
</evidence>
<dbReference type="EMBL" id="RNLZ01000049">
    <property type="protein sequence ID" value="MGE16001.1"/>
    <property type="molecule type" value="Genomic_DNA"/>
</dbReference>
<evidence type="ECO:0000313" key="5">
    <source>
        <dbReference type="EMBL" id="EFH4959375.1"/>
    </source>
</evidence>
<accession>A0A0L6Y1Y4</accession>
<evidence type="ECO:0000313" key="10">
    <source>
        <dbReference type="Proteomes" id="UP000527548"/>
    </source>
</evidence>
<evidence type="ECO:0000313" key="8">
    <source>
        <dbReference type="EMBL" id="MGE16001.1"/>
    </source>
</evidence>